<evidence type="ECO:0000313" key="2">
    <source>
        <dbReference type="EMBL" id="KRQ87702.1"/>
    </source>
</evidence>
<dbReference type="RefSeq" id="WP_057976787.1">
    <property type="nucleotide sequence ID" value="NZ_LKHP01000002.1"/>
</dbReference>
<dbReference type="Gene3D" id="3.30.420.40">
    <property type="match status" value="2"/>
</dbReference>
<dbReference type="AlphaFoldDB" id="A0A0R3JVT9"/>
<comment type="caution">
    <text evidence="2">The sequence shown here is derived from an EMBL/GenBank/DDBJ whole genome shotgun (WGS) entry which is preliminary data.</text>
</comment>
<dbReference type="PANTHER" id="PTHR11735:SF11">
    <property type="entry name" value="TRNA THREONYLCARBAMOYLADENOSINE BIOSYNTHESIS PROTEIN TSAB"/>
    <property type="match status" value="1"/>
</dbReference>
<dbReference type="GO" id="GO:0005829">
    <property type="term" value="C:cytosol"/>
    <property type="evidence" value="ECO:0007669"/>
    <property type="project" value="TreeGrafter"/>
</dbReference>
<proteinExistence type="predicted"/>
<dbReference type="GO" id="GO:0002949">
    <property type="term" value="P:tRNA threonylcarbamoyladenosine modification"/>
    <property type="evidence" value="ECO:0007669"/>
    <property type="project" value="InterPro"/>
</dbReference>
<evidence type="ECO:0000259" key="1">
    <source>
        <dbReference type="Pfam" id="PF00814"/>
    </source>
</evidence>
<dbReference type="OrthoDB" id="9784166at2"/>
<dbReference type="EMBL" id="LKHP01000002">
    <property type="protein sequence ID" value="KRQ87702.1"/>
    <property type="molecule type" value="Genomic_DNA"/>
</dbReference>
<dbReference type="InterPro" id="IPR043129">
    <property type="entry name" value="ATPase_NBD"/>
</dbReference>
<organism evidence="2 3">
    <name type="scientific">Caloramator mitchellensis</name>
    <dbReference type="NCBI Taxonomy" id="908809"/>
    <lineage>
        <taxon>Bacteria</taxon>
        <taxon>Bacillati</taxon>
        <taxon>Bacillota</taxon>
        <taxon>Clostridia</taxon>
        <taxon>Eubacteriales</taxon>
        <taxon>Clostridiaceae</taxon>
        <taxon>Caloramator</taxon>
    </lineage>
</organism>
<dbReference type="InterPro" id="IPR000905">
    <property type="entry name" value="Gcp-like_dom"/>
</dbReference>
<dbReference type="Proteomes" id="UP000052015">
    <property type="component" value="Unassembled WGS sequence"/>
</dbReference>
<dbReference type="NCBIfam" id="TIGR03725">
    <property type="entry name" value="T6A_YeaZ"/>
    <property type="match status" value="1"/>
</dbReference>
<dbReference type="CDD" id="cd24032">
    <property type="entry name" value="ASKHA_NBD_TsaB"/>
    <property type="match status" value="1"/>
</dbReference>
<accession>A0A0R3JVT9</accession>
<keyword evidence="3" id="KW-1185">Reference proteome</keyword>
<dbReference type="InterPro" id="IPR022496">
    <property type="entry name" value="T6A_TsaB"/>
</dbReference>
<protein>
    <submittedName>
        <fullName evidence="2">tRNA threonylcarbamoyladenosine biosynthesis protein TsaB</fullName>
    </submittedName>
</protein>
<sequence length="234" mass="25941">MRVLAIESSSTVASVAVVTDEKVEGEVYINNKLQHSVLLFPIIENLFKTLGIKVDDLDAVAVSGGPGSFTGLRIGVSAAKGIAQGRDLKFIGVSSLDALAFMQNSFDGVIVPMMDALRENVYTAIYKFENDELIKLHDYDALHIDELVEKLIEYDKVLFCGDAIKLHAEKLKNILKNIYLSKNISTYPRAAAIGEIALKRLKDGISDNINTYSPIYIRKSQAEREYEKRVGIIE</sequence>
<gene>
    <name evidence="2" type="primary">tsaB</name>
    <name evidence="2" type="ORF">ABG79_00504</name>
</gene>
<dbReference type="Pfam" id="PF00814">
    <property type="entry name" value="TsaD"/>
    <property type="match status" value="1"/>
</dbReference>
<dbReference type="PANTHER" id="PTHR11735">
    <property type="entry name" value="TRNA N6-ADENOSINE THREONYLCARBAMOYLTRANSFERASE"/>
    <property type="match status" value="1"/>
</dbReference>
<dbReference type="PATRIC" id="fig|908809.3.peg.508"/>
<dbReference type="STRING" id="908809.ABG79_00504"/>
<evidence type="ECO:0000313" key="3">
    <source>
        <dbReference type="Proteomes" id="UP000052015"/>
    </source>
</evidence>
<name>A0A0R3JVT9_CALMK</name>
<feature type="domain" description="Gcp-like" evidence="1">
    <location>
        <begin position="34"/>
        <end position="225"/>
    </location>
</feature>
<reference evidence="2 3" key="1">
    <citation type="submission" date="2015-09" db="EMBL/GenBank/DDBJ databases">
        <title>Draft genome sequence of a Caloramator mitchellensis, a moderate thermophile from the Great Artesian Basin of Australia.</title>
        <authorList>
            <person name="Patel B.K."/>
        </authorList>
    </citation>
    <scope>NUCLEOTIDE SEQUENCE [LARGE SCALE GENOMIC DNA]</scope>
    <source>
        <strain evidence="2 3">VF08</strain>
    </source>
</reference>
<dbReference type="SUPFAM" id="SSF53067">
    <property type="entry name" value="Actin-like ATPase domain"/>
    <property type="match status" value="2"/>
</dbReference>